<keyword evidence="3" id="KW-1185">Reference proteome</keyword>
<proteinExistence type="predicted"/>
<name>A0A4Q7LQY2_9BURK</name>
<keyword evidence="1" id="KW-0812">Transmembrane</keyword>
<organism evidence="2 3">
    <name type="scientific">Sphaerotilus mobilis</name>
    <dbReference type="NCBI Taxonomy" id="47994"/>
    <lineage>
        <taxon>Bacteria</taxon>
        <taxon>Pseudomonadati</taxon>
        <taxon>Pseudomonadota</taxon>
        <taxon>Betaproteobacteria</taxon>
        <taxon>Burkholderiales</taxon>
        <taxon>Sphaerotilaceae</taxon>
        <taxon>Sphaerotilus</taxon>
    </lineage>
</organism>
<protein>
    <submittedName>
        <fullName evidence="2">Uncharacterized protein</fullName>
    </submittedName>
</protein>
<dbReference type="AlphaFoldDB" id="A0A4Q7LQY2"/>
<dbReference type="Proteomes" id="UP000293433">
    <property type="component" value="Unassembled WGS sequence"/>
</dbReference>
<sequence>MRTMRLGAIAAGLLIGTVMLALVAERVVTMWQAPDAARLSGASADIRLLLAGAVVAWSLAIAVALLHLVSRQDRIAEQEMRLGRMLSEQEVHLAARCRELSAQLMHSREVVMNDMVSLDTAQQHRQGLQEMRFASVEASIKRIDDTLTERLEGMAALISHHLQASSSRQVGQDGAGGPALEAHFKRIDRQLAHRFDEIEARITQPAGLGGASGHVDFDPFSPVSAYHGLVELGQAGAPVQDDRALRDLAERIGHIDGRLEQLAAGTRNDLAELGAMLVRLDRRIDHPALATGASDIAPVADAALKRAIDALGRRLDGIEVWLRQHGEHVGLAFTDLSQRLDERSVNNSVFGELGSSMGNGMGNGMGNTLGGSSLAMPLDPGVVGQAAGPASGLQELQTMILNLAHLQVDLRAERSQLRRRLRDLGGDAPAAAAGA</sequence>
<keyword evidence="1" id="KW-1133">Transmembrane helix</keyword>
<evidence type="ECO:0000313" key="2">
    <source>
        <dbReference type="EMBL" id="RZS56791.1"/>
    </source>
</evidence>
<accession>A0A4Q7LQY2</accession>
<keyword evidence="1" id="KW-0472">Membrane</keyword>
<gene>
    <name evidence="2" type="ORF">EV685_1346</name>
</gene>
<reference evidence="2 3" key="1">
    <citation type="submission" date="2019-02" db="EMBL/GenBank/DDBJ databases">
        <title>Genomic Encyclopedia of Type Strains, Phase IV (KMG-IV): sequencing the most valuable type-strain genomes for metagenomic binning, comparative biology and taxonomic classification.</title>
        <authorList>
            <person name="Goeker M."/>
        </authorList>
    </citation>
    <scope>NUCLEOTIDE SEQUENCE [LARGE SCALE GENOMIC DNA]</scope>
    <source>
        <strain evidence="2 3">DSM 10617</strain>
    </source>
</reference>
<comment type="caution">
    <text evidence="2">The sequence shown here is derived from an EMBL/GenBank/DDBJ whole genome shotgun (WGS) entry which is preliminary data.</text>
</comment>
<feature type="transmembrane region" description="Helical" evidence="1">
    <location>
        <begin position="48"/>
        <end position="69"/>
    </location>
</feature>
<dbReference type="EMBL" id="SGWV01000008">
    <property type="protein sequence ID" value="RZS56791.1"/>
    <property type="molecule type" value="Genomic_DNA"/>
</dbReference>
<evidence type="ECO:0000313" key="3">
    <source>
        <dbReference type="Proteomes" id="UP000293433"/>
    </source>
</evidence>
<evidence type="ECO:0000256" key="1">
    <source>
        <dbReference type="SAM" id="Phobius"/>
    </source>
</evidence>